<dbReference type="EMBL" id="DRQG01000037">
    <property type="protein sequence ID" value="HGY54975.1"/>
    <property type="molecule type" value="Genomic_DNA"/>
</dbReference>
<comment type="caution">
    <text evidence="3">The sequence shown here is derived from an EMBL/GenBank/DDBJ whole genome shotgun (WGS) entry which is preliminary data.</text>
</comment>
<dbReference type="PANTHER" id="PTHR43228">
    <property type="entry name" value="TWO-COMPONENT RESPONSE REGULATOR"/>
    <property type="match status" value="1"/>
</dbReference>
<name>A0A7V4TZ58_CALAY</name>
<dbReference type="PANTHER" id="PTHR43228:SF1">
    <property type="entry name" value="TWO-COMPONENT RESPONSE REGULATOR ARR22"/>
    <property type="match status" value="1"/>
</dbReference>
<dbReference type="GO" id="GO:0000160">
    <property type="term" value="P:phosphorelay signal transduction system"/>
    <property type="evidence" value="ECO:0007669"/>
    <property type="project" value="InterPro"/>
</dbReference>
<dbReference type="InterPro" id="IPR011006">
    <property type="entry name" value="CheY-like_superfamily"/>
</dbReference>
<organism evidence="3">
    <name type="scientific">Caldithrix abyssi</name>
    <dbReference type="NCBI Taxonomy" id="187145"/>
    <lineage>
        <taxon>Bacteria</taxon>
        <taxon>Pseudomonadati</taxon>
        <taxon>Calditrichota</taxon>
        <taxon>Calditrichia</taxon>
        <taxon>Calditrichales</taxon>
        <taxon>Calditrichaceae</taxon>
        <taxon>Caldithrix</taxon>
    </lineage>
</organism>
<dbReference type="Proteomes" id="UP000885779">
    <property type="component" value="Unassembled WGS sequence"/>
</dbReference>
<feature type="modified residue" description="4-aspartylphosphate" evidence="1">
    <location>
        <position position="67"/>
    </location>
</feature>
<accession>A0A7V4TZ58</accession>
<dbReference type="AlphaFoldDB" id="A0A7V4TZ58"/>
<dbReference type="PROSITE" id="PS50110">
    <property type="entry name" value="RESPONSE_REGULATORY"/>
    <property type="match status" value="1"/>
</dbReference>
<dbReference type="Gene3D" id="3.40.50.2300">
    <property type="match status" value="1"/>
</dbReference>
<dbReference type="Pfam" id="PF00072">
    <property type="entry name" value="Response_reg"/>
    <property type="match status" value="1"/>
</dbReference>
<dbReference type="CDD" id="cd00156">
    <property type="entry name" value="REC"/>
    <property type="match status" value="1"/>
</dbReference>
<sequence length="138" mass="15523">MTEHQQTGKLSTGIHRILLVDDEEMIREMTREILTYLGYEVVVASGGEEAIDIYKREKEHIDLLIVDLIMPKMNGVACFEQIRNLDKEVPIVISSGISEITKKESILKMGAAAYIEKPYTIDGLQSTLQSISMSHTEP</sequence>
<dbReference type="InterPro" id="IPR052048">
    <property type="entry name" value="ST_Response_Regulator"/>
</dbReference>
<proteinExistence type="predicted"/>
<dbReference type="SUPFAM" id="SSF52172">
    <property type="entry name" value="CheY-like"/>
    <property type="match status" value="1"/>
</dbReference>
<evidence type="ECO:0000313" key="3">
    <source>
        <dbReference type="EMBL" id="HGY54975.1"/>
    </source>
</evidence>
<protein>
    <submittedName>
        <fullName evidence="3">Response regulator</fullName>
    </submittedName>
</protein>
<keyword evidence="1" id="KW-0597">Phosphoprotein</keyword>
<feature type="domain" description="Response regulatory" evidence="2">
    <location>
        <begin position="16"/>
        <end position="132"/>
    </location>
</feature>
<dbReference type="SMART" id="SM00448">
    <property type="entry name" value="REC"/>
    <property type="match status" value="1"/>
</dbReference>
<reference evidence="3" key="1">
    <citation type="journal article" date="2020" name="mSystems">
        <title>Genome- and Community-Level Interaction Insights into Carbon Utilization and Element Cycling Functions of Hydrothermarchaeota in Hydrothermal Sediment.</title>
        <authorList>
            <person name="Zhou Z."/>
            <person name="Liu Y."/>
            <person name="Xu W."/>
            <person name="Pan J."/>
            <person name="Luo Z.H."/>
            <person name="Li M."/>
        </authorList>
    </citation>
    <scope>NUCLEOTIDE SEQUENCE [LARGE SCALE GENOMIC DNA]</scope>
    <source>
        <strain evidence="3">HyVt-577</strain>
    </source>
</reference>
<evidence type="ECO:0000259" key="2">
    <source>
        <dbReference type="PROSITE" id="PS50110"/>
    </source>
</evidence>
<evidence type="ECO:0000256" key="1">
    <source>
        <dbReference type="PROSITE-ProRule" id="PRU00169"/>
    </source>
</evidence>
<gene>
    <name evidence="3" type="ORF">ENK44_04695</name>
</gene>
<dbReference type="InterPro" id="IPR001789">
    <property type="entry name" value="Sig_transdc_resp-reg_receiver"/>
</dbReference>